<evidence type="ECO:0000259" key="1">
    <source>
        <dbReference type="Pfam" id="PF06985"/>
    </source>
</evidence>
<keyword evidence="3" id="KW-1185">Reference proteome</keyword>
<feature type="non-terminal residue" evidence="2">
    <location>
        <position position="148"/>
    </location>
</feature>
<accession>A0AA40DJF1</accession>
<dbReference type="PANTHER" id="PTHR33112">
    <property type="entry name" value="DOMAIN PROTEIN, PUTATIVE-RELATED"/>
    <property type="match status" value="1"/>
</dbReference>
<reference evidence="2" key="1">
    <citation type="submission" date="2023-06" db="EMBL/GenBank/DDBJ databases">
        <title>Genome-scale phylogeny and comparative genomics of the fungal order Sordariales.</title>
        <authorList>
            <consortium name="Lawrence Berkeley National Laboratory"/>
            <person name="Hensen N."/>
            <person name="Bonometti L."/>
            <person name="Westerberg I."/>
            <person name="Brannstrom I.O."/>
            <person name="Guillou S."/>
            <person name="Cros-Aarteil S."/>
            <person name="Calhoun S."/>
            <person name="Haridas S."/>
            <person name="Kuo A."/>
            <person name="Mondo S."/>
            <person name="Pangilinan J."/>
            <person name="Riley R."/>
            <person name="Labutti K."/>
            <person name="Andreopoulos B."/>
            <person name="Lipzen A."/>
            <person name="Chen C."/>
            <person name="Yanf M."/>
            <person name="Daum C."/>
            <person name="Ng V."/>
            <person name="Clum A."/>
            <person name="Steindorff A."/>
            <person name="Ohm R."/>
            <person name="Martin F."/>
            <person name="Silar P."/>
            <person name="Natvig D."/>
            <person name="Lalanne C."/>
            <person name="Gautier V."/>
            <person name="Ament-Velasquez S.L."/>
            <person name="Kruys A."/>
            <person name="Hutchinson M.I."/>
            <person name="Powell A.J."/>
            <person name="Barry K."/>
            <person name="Miller A.N."/>
            <person name="Grigoriev I.V."/>
            <person name="Debuchy R."/>
            <person name="Gladieux P."/>
            <person name="Thoren M.H."/>
            <person name="Johannesson H."/>
        </authorList>
    </citation>
    <scope>NUCLEOTIDE SEQUENCE</scope>
    <source>
        <strain evidence="2">CBS 540.89</strain>
    </source>
</reference>
<dbReference type="EMBL" id="JAUKTV010000020">
    <property type="protein sequence ID" value="KAK0705829.1"/>
    <property type="molecule type" value="Genomic_DNA"/>
</dbReference>
<gene>
    <name evidence="2" type="ORF">B0T21DRAFT_264624</name>
</gene>
<dbReference type="InterPro" id="IPR010730">
    <property type="entry name" value="HET"/>
</dbReference>
<evidence type="ECO:0000313" key="3">
    <source>
        <dbReference type="Proteomes" id="UP001172159"/>
    </source>
</evidence>
<comment type="caution">
    <text evidence="2">The sequence shown here is derived from an EMBL/GenBank/DDBJ whole genome shotgun (WGS) entry which is preliminary data.</text>
</comment>
<proteinExistence type="predicted"/>
<feature type="domain" description="Heterokaryon incompatibility" evidence="1">
    <location>
        <begin position="45"/>
        <end position="145"/>
    </location>
</feature>
<name>A0AA40DJF1_9PEZI</name>
<dbReference type="AlphaFoldDB" id="A0AA40DJF1"/>
<evidence type="ECO:0000313" key="2">
    <source>
        <dbReference type="EMBL" id="KAK0705829.1"/>
    </source>
</evidence>
<protein>
    <submittedName>
        <fullName evidence="2">Heterokaryon incompatibility protein-domain-containing protein</fullName>
    </submittedName>
</protein>
<dbReference type="Proteomes" id="UP001172159">
    <property type="component" value="Unassembled WGS sequence"/>
</dbReference>
<dbReference type="Pfam" id="PF06985">
    <property type="entry name" value="HET"/>
    <property type="match status" value="1"/>
</dbReference>
<sequence>CLESHVECRVNSSNQLPTRVIQVGSETRPPRLVETLTGTIESSQYIALSYCWGLSQTLTTTKATYSDRLKAIPWGDIPKTIQEAIEFTQHLGVPYIWIDAVCIIQDDNADWEREAATMQNVYENALFTLSATSSPDTVTGCFLPRTPT</sequence>
<feature type="non-terminal residue" evidence="2">
    <location>
        <position position="1"/>
    </location>
</feature>
<organism evidence="2 3">
    <name type="scientific">Apiosordaria backusii</name>
    <dbReference type="NCBI Taxonomy" id="314023"/>
    <lineage>
        <taxon>Eukaryota</taxon>
        <taxon>Fungi</taxon>
        <taxon>Dikarya</taxon>
        <taxon>Ascomycota</taxon>
        <taxon>Pezizomycotina</taxon>
        <taxon>Sordariomycetes</taxon>
        <taxon>Sordariomycetidae</taxon>
        <taxon>Sordariales</taxon>
        <taxon>Lasiosphaeriaceae</taxon>
        <taxon>Apiosordaria</taxon>
    </lineage>
</organism>
<dbReference type="PANTHER" id="PTHR33112:SF9">
    <property type="entry name" value="HETEROKARYON INCOMPATIBILITY DOMAIN-CONTAINING PROTEIN"/>
    <property type="match status" value="1"/>
</dbReference>